<comment type="caution">
    <text evidence="3">The sequence shown here is derived from an EMBL/GenBank/DDBJ whole genome shotgun (WGS) entry which is preliminary data.</text>
</comment>
<feature type="region of interest" description="Disordered" evidence="1">
    <location>
        <begin position="458"/>
        <end position="492"/>
    </location>
</feature>
<organism evidence="3 4">
    <name type="scientific">Orbilia ellipsospora</name>
    <dbReference type="NCBI Taxonomy" id="2528407"/>
    <lineage>
        <taxon>Eukaryota</taxon>
        <taxon>Fungi</taxon>
        <taxon>Dikarya</taxon>
        <taxon>Ascomycota</taxon>
        <taxon>Pezizomycotina</taxon>
        <taxon>Orbiliomycetes</taxon>
        <taxon>Orbiliales</taxon>
        <taxon>Orbiliaceae</taxon>
        <taxon>Orbilia</taxon>
    </lineage>
</organism>
<reference evidence="3 4" key="1">
    <citation type="submission" date="2019-10" db="EMBL/GenBank/DDBJ databases">
        <authorList>
            <person name="Palmer J.M."/>
        </authorList>
    </citation>
    <scope>NUCLEOTIDE SEQUENCE [LARGE SCALE GENOMIC DNA]</scope>
    <source>
        <strain evidence="3 4">TWF694</strain>
    </source>
</reference>
<evidence type="ECO:0000313" key="3">
    <source>
        <dbReference type="EMBL" id="KAK6524173.1"/>
    </source>
</evidence>
<feature type="signal peptide" evidence="2">
    <location>
        <begin position="1"/>
        <end position="22"/>
    </location>
</feature>
<name>A0AAV9WSE2_9PEZI</name>
<dbReference type="AlphaFoldDB" id="A0AAV9WSE2"/>
<dbReference type="Proteomes" id="UP001365542">
    <property type="component" value="Unassembled WGS sequence"/>
</dbReference>
<keyword evidence="2" id="KW-0732">Signal</keyword>
<proteinExistence type="predicted"/>
<evidence type="ECO:0000313" key="4">
    <source>
        <dbReference type="Proteomes" id="UP001365542"/>
    </source>
</evidence>
<accession>A0AAV9WSE2</accession>
<gene>
    <name evidence="3" type="ORF">TWF694_005833</name>
</gene>
<keyword evidence="4" id="KW-1185">Reference proteome</keyword>
<protein>
    <submittedName>
        <fullName evidence="3">Uncharacterized protein</fullName>
    </submittedName>
</protein>
<evidence type="ECO:0000256" key="1">
    <source>
        <dbReference type="SAM" id="MobiDB-lite"/>
    </source>
</evidence>
<dbReference type="EMBL" id="JAVHJO010000018">
    <property type="protein sequence ID" value="KAK6524173.1"/>
    <property type="molecule type" value="Genomic_DNA"/>
</dbReference>
<sequence length="492" mass="51484">MKVSKLANLLLASAVAFEGTAAVDIWPRRHGYRGKCSVTTVTRVSTILKTYRSLSTVCNGRSNSQSESSKTCSTTSKKTIGTSSPGAECTTFTSLDGDMMLWTVSCGGSSSQPGSSKTCSTTSKKTVGTSSPGAECTTFTSLDGDMMLWTVSCGGSSSQPGSSKTCSTTSKKTVGTSSPGAECTTFTSLDGDMMLWTVSCGSGSGSSPTAKPTELINTTTGTDCKTITRDTPEKVILSITCNGVPPAPPKPTLFVNTSTGSNCKTVTKELSDRVELSITCGVPPTGTTNPPKPTEFINTTTGSNCRTKTSDTPDKVLLSVNCDGPTTPKPEVLVNTSTGENCKTVSIDTPDKVLLSITCAGPTGIPSPTINGATKEDLTCPPSTTITMTRSCLDRPPCSSFIRQAMTDKFWDCHCRGASKQATETVYVPARCPGDCSPETYTGWLESGNCGKTIEPTIVTEPPQPSITVASPPTEPSSPYSDDGGYKRYRRI</sequence>
<evidence type="ECO:0000256" key="2">
    <source>
        <dbReference type="SAM" id="SignalP"/>
    </source>
</evidence>
<feature type="chain" id="PRO_5043508237" evidence="2">
    <location>
        <begin position="23"/>
        <end position="492"/>
    </location>
</feature>